<feature type="region of interest" description="Disordered" evidence="1">
    <location>
        <begin position="1"/>
        <end position="23"/>
    </location>
</feature>
<dbReference type="EMBL" id="AOHX01000055">
    <property type="protein sequence ID" value="ELY41175.1"/>
    <property type="molecule type" value="Genomic_DNA"/>
</dbReference>
<sequence length="216" mass="24582">MSKEFDSVNELIKEQHGHMPSLEDQKTLYHRMSADDVVSTSDTRLRTTQVEDEYDHYLEHQTTGVLGNLEDLNVVEKFEPSGGRSFIWNERTDEMFFTPEADGFAESFKEEQSRLIDDLEPRPTDDSAETIEAAADDGRLTRREVVADELSVPESRVKQTLTGPRDLVDQMDLFDGAVQAIESHDDVKKGSNYGAMGWRNRANRWAVSEYAVMLDS</sequence>
<reference evidence="2 3" key="1">
    <citation type="journal article" date="2014" name="PLoS Genet.">
        <title>Phylogenetically driven sequencing of extremely halophilic archaea reveals strategies for static and dynamic osmo-response.</title>
        <authorList>
            <person name="Becker E.A."/>
            <person name="Seitzer P.M."/>
            <person name="Tritt A."/>
            <person name="Larsen D."/>
            <person name="Krusor M."/>
            <person name="Yao A.I."/>
            <person name="Wu D."/>
            <person name="Madern D."/>
            <person name="Eisen J.A."/>
            <person name="Darling A.E."/>
            <person name="Facciotti M.T."/>
        </authorList>
    </citation>
    <scope>NUCLEOTIDE SEQUENCE [LARGE SCALE GENOMIC DNA]</scope>
    <source>
        <strain evidence="2 3">JCM 14089</strain>
    </source>
</reference>
<name>L9VVH0_9EURY</name>
<accession>L9VVH0</accession>
<proteinExistence type="predicted"/>
<dbReference type="RefSeq" id="WP_008165005.1">
    <property type="nucleotide sequence ID" value="NZ_AOHX01000055.1"/>
</dbReference>
<organism evidence="2 3">
    <name type="scientific">Natronorubrum sulfidifaciens JCM 14089</name>
    <dbReference type="NCBI Taxonomy" id="1230460"/>
    <lineage>
        <taxon>Archaea</taxon>
        <taxon>Methanobacteriati</taxon>
        <taxon>Methanobacteriota</taxon>
        <taxon>Stenosarchaea group</taxon>
        <taxon>Halobacteria</taxon>
        <taxon>Halobacteriales</taxon>
        <taxon>Natrialbaceae</taxon>
        <taxon>Natronorubrum</taxon>
    </lineage>
</organism>
<dbReference type="Proteomes" id="UP000011661">
    <property type="component" value="Unassembled WGS sequence"/>
</dbReference>
<keyword evidence="3" id="KW-1185">Reference proteome</keyword>
<evidence type="ECO:0000313" key="3">
    <source>
        <dbReference type="Proteomes" id="UP000011661"/>
    </source>
</evidence>
<gene>
    <name evidence="2" type="ORF">C495_16800</name>
</gene>
<protein>
    <submittedName>
        <fullName evidence="2">Uncharacterized protein</fullName>
    </submittedName>
</protein>
<comment type="caution">
    <text evidence="2">The sequence shown here is derived from an EMBL/GenBank/DDBJ whole genome shotgun (WGS) entry which is preliminary data.</text>
</comment>
<evidence type="ECO:0000313" key="2">
    <source>
        <dbReference type="EMBL" id="ELY41175.1"/>
    </source>
</evidence>
<evidence type="ECO:0000256" key="1">
    <source>
        <dbReference type="SAM" id="MobiDB-lite"/>
    </source>
</evidence>
<dbReference type="AlphaFoldDB" id="L9VVH0"/>
<dbReference type="OrthoDB" id="351377at2157"/>
<dbReference type="eggNOG" id="arCOG01868">
    <property type="taxonomic scope" value="Archaea"/>
</dbReference>